<reference evidence="3" key="2">
    <citation type="submission" date="2016-01" db="EMBL/GenBank/DDBJ databases">
        <title>Complete genome sequence of Agromyces aureus AR33T and comparison with related organisms.</title>
        <authorList>
            <person name="Corretto E."/>
            <person name="Antonielli L."/>
            <person name="Sessitsch A."/>
            <person name="Brader G."/>
        </authorList>
    </citation>
    <scope>NUCLEOTIDE SEQUENCE [LARGE SCALE GENOMIC DNA]</scope>
    <source>
        <strain evidence="3">AR33</strain>
    </source>
</reference>
<dbReference type="RefSeq" id="WP_067872683.1">
    <property type="nucleotide sequence ID" value="NZ_CP013979.1"/>
</dbReference>
<accession>A0A191WC71</accession>
<organism evidence="2 3">
    <name type="scientific">Agromyces aureus</name>
    <dbReference type="NCBI Taxonomy" id="453304"/>
    <lineage>
        <taxon>Bacteria</taxon>
        <taxon>Bacillati</taxon>
        <taxon>Actinomycetota</taxon>
        <taxon>Actinomycetes</taxon>
        <taxon>Micrococcales</taxon>
        <taxon>Microbacteriaceae</taxon>
        <taxon>Agromyces</taxon>
    </lineage>
</organism>
<evidence type="ECO:0000256" key="1">
    <source>
        <dbReference type="SAM" id="Phobius"/>
    </source>
</evidence>
<proteinExistence type="predicted"/>
<keyword evidence="1" id="KW-1133">Transmembrane helix</keyword>
<dbReference type="Proteomes" id="UP000078437">
    <property type="component" value="Chromosome"/>
</dbReference>
<sequence length="67" mass="7726">MDIDWQQLIWDARWTALELLWNAFVLNVAAHWWFGPLVVVLLILAGWKKLARVGVYIARAFGHTHAG</sequence>
<keyword evidence="1" id="KW-0812">Transmembrane</keyword>
<keyword evidence="1" id="KW-0472">Membrane</keyword>
<reference evidence="2 3" key="1">
    <citation type="journal article" date="2016" name="Int. J. Syst. Evol. Microbiol.">
        <title>Agromyces aureus sp. nov., isolated from the rhizosphere of Salix caprea L. grown in a heavy-metal-contaminated soil.</title>
        <authorList>
            <person name="Corretto E."/>
            <person name="Antonielli L."/>
            <person name="Sessitsch A."/>
            <person name="Compant S."/>
            <person name="Gorfer M."/>
            <person name="Kuffner M."/>
            <person name="Brader G."/>
        </authorList>
    </citation>
    <scope>NUCLEOTIDE SEQUENCE [LARGE SCALE GENOMIC DNA]</scope>
    <source>
        <strain evidence="2 3">AR33</strain>
    </source>
</reference>
<feature type="transmembrane region" description="Helical" evidence="1">
    <location>
        <begin position="20"/>
        <end position="44"/>
    </location>
</feature>
<evidence type="ECO:0000313" key="3">
    <source>
        <dbReference type="Proteomes" id="UP000078437"/>
    </source>
</evidence>
<gene>
    <name evidence="2" type="ORF">ATC03_02395</name>
</gene>
<dbReference type="OrthoDB" id="5122007at2"/>
<dbReference type="EMBL" id="CP013979">
    <property type="protein sequence ID" value="ANJ25779.1"/>
    <property type="molecule type" value="Genomic_DNA"/>
</dbReference>
<dbReference type="AlphaFoldDB" id="A0A191WC71"/>
<keyword evidence="3" id="KW-1185">Reference proteome</keyword>
<evidence type="ECO:0000313" key="2">
    <source>
        <dbReference type="EMBL" id="ANJ25779.1"/>
    </source>
</evidence>
<dbReference type="KEGG" id="agy:ATC03_02395"/>
<protein>
    <submittedName>
        <fullName evidence="2">Uncharacterized protein</fullName>
    </submittedName>
</protein>
<name>A0A191WC71_9MICO</name>